<dbReference type="FunFam" id="3.40.50.2000:FF:000003">
    <property type="entry name" value="Alpha-1,4 glucan phosphorylase"/>
    <property type="match status" value="1"/>
</dbReference>
<evidence type="ECO:0000256" key="8">
    <source>
        <dbReference type="ARBA" id="ARBA00023277"/>
    </source>
</evidence>
<protein>
    <recommendedName>
        <fullName evidence="10">Alpha-1,4 glucan phosphorylase</fullName>
        <ecNumber evidence="10">2.4.1.1</ecNumber>
    </recommendedName>
</protein>
<evidence type="ECO:0000256" key="9">
    <source>
        <dbReference type="PIRSR" id="PIRSR000460-1"/>
    </source>
</evidence>
<dbReference type="GO" id="GO:0005737">
    <property type="term" value="C:cytoplasm"/>
    <property type="evidence" value="ECO:0007669"/>
    <property type="project" value="TreeGrafter"/>
</dbReference>
<dbReference type="SUPFAM" id="SSF53756">
    <property type="entry name" value="UDP-Glycosyltransferase/glycogen phosphorylase"/>
    <property type="match status" value="1"/>
</dbReference>
<keyword evidence="7 9" id="KW-0663">Pyridoxal phosphate</keyword>
<keyword evidence="5 10" id="KW-0328">Glycosyltransferase</keyword>
<evidence type="ECO:0000313" key="12">
    <source>
        <dbReference type="EMBL" id="PAV23356.1"/>
    </source>
</evidence>
<dbReference type="PANTHER" id="PTHR11468">
    <property type="entry name" value="GLYCOGEN PHOSPHORYLASE"/>
    <property type="match status" value="1"/>
</dbReference>
<proteinExistence type="inferred from homology"/>
<dbReference type="PANTHER" id="PTHR11468:SF3">
    <property type="entry name" value="GLYCOGEN PHOSPHORYLASE, LIVER FORM"/>
    <property type="match status" value="1"/>
</dbReference>
<feature type="compositionally biased region" description="Polar residues" evidence="11">
    <location>
        <begin position="1"/>
        <end position="14"/>
    </location>
</feature>
<evidence type="ECO:0000256" key="3">
    <source>
        <dbReference type="ARBA" id="ARBA00006047"/>
    </source>
</evidence>
<accession>A0A286UUS5</accession>
<evidence type="ECO:0000256" key="5">
    <source>
        <dbReference type="ARBA" id="ARBA00022676"/>
    </source>
</evidence>
<keyword evidence="4" id="KW-0021">Allosteric enzyme</keyword>
<dbReference type="GO" id="GO:0005980">
    <property type="term" value="P:glycogen catabolic process"/>
    <property type="evidence" value="ECO:0007669"/>
    <property type="project" value="TreeGrafter"/>
</dbReference>
<keyword evidence="13" id="KW-1185">Reference proteome</keyword>
<comment type="cofactor">
    <cofactor evidence="2 10">
        <name>pyridoxal 5'-phosphate</name>
        <dbReference type="ChEBI" id="CHEBI:597326"/>
    </cofactor>
</comment>
<dbReference type="EC" id="2.4.1.1" evidence="10"/>
<dbReference type="Pfam" id="PF00343">
    <property type="entry name" value="Phosphorylase"/>
    <property type="match status" value="1"/>
</dbReference>
<gene>
    <name evidence="12" type="ORF">PNOK_0042400</name>
</gene>
<dbReference type="OrthoDB" id="9215500at2759"/>
<evidence type="ECO:0000256" key="4">
    <source>
        <dbReference type="ARBA" id="ARBA00022533"/>
    </source>
</evidence>
<dbReference type="STRING" id="2282107.A0A286UUS5"/>
<dbReference type="GO" id="GO:0008184">
    <property type="term" value="F:glycogen phosphorylase activity"/>
    <property type="evidence" value="ECO:0007669"/>
    <property type="project" value="InterPro"/>
</dbReference>
<dbReference type="NCBIfam" id="TIGR02093">
    <property type="entry name" value="P_ylase"/>
    <property type="match status" value="1"/>
</dbReference>
<feature type="region of interest" description="Disordered" evidence="11">
    <location>
        <begin position="1"/>
        <end position="20"/>
    </location>
</feature>
<evidence type="ECO:0000256" key="6">
    <source>
        <dbReference type="ARBA" id="ARBA00022679"/>
    </source>
</evidence>
<dbReference type="InterPro" id="IPR035090">
    <property type="entry name" value="Pyridoxal_P_attach_site"/>
</dbReference>
<evidence type="ECO:0000256" key="2">
    <source>
        <dbReference type="ARBA" id="ARBA00001933"/>
    </source>
</evidence>
<feature type="modified residue" description="N6-(pyridoxal phosphate)lysine" evidence="9">
    <location>
        <position position="715"/>
    </location>
</feature>
<reference evidence="12 13" key="1">
    <citation type="journal article" date="2017" name="Mol. Ecol.">
        <title>Comparative and population genomic landscape of Phellinus noxius: A hypervariable fungus causing root rot in trees.</title>
        <authorList>
            <person name="Chung C.L."/>
            <person name="Lee T.J."/>
            <person name="Akiba M."/>
            <person name="Lee H.H."/>
            <person name="Kuo T.H."/>
            <person name="Liu D."/>
            <person name="Ke H.M."/>
            <person name="Yokoi T."/>
            <person name="Roa M.B."/>
            <person name="Lu M.J."/>
            <person name="Chang Y.Y."/>
            <person name="Ann P.J."/>
            <person name="Tsai J.N."/>
            <person name="Chen C.Y."/>
            <person name="Tzean S.S."/>
            <person name="Ota Y."/>
            <person name="Hattori T."/>
            <person name="Sahashi N."/>
            <person name="Liou R.F."/>
            <person name="Kikuchi T."/>
            <person name="Tsai I.J."/>
        </authorList>
    </citation>
    <scope>NUCLEOTIDE SEQUENCE [LARGE SCALE GENOMIC DNA]</scope>
    <source>
        <strain evidence="12 13">FFPRI411160</strain>
    </source>
</reference>
<dbReference type="InterPro" id="IPR000811">
    <property type="entry name" value="Glyco_trans_35"/>
</dbReference>
<dbReference type="FunFam" id="3.40.50.2000:FF:000002">
    <property type="entry name" value="Alpha-1,4 glucan phosphorylase"/>
    <property type="match status" value="1"/>
</dbReference>
<dbReference type="InterPro" id="IPR011833">
    <property type="entry name" value="Glycg_phsphrylas"/>
</dbReference>
<dbReference type="CDD" id="cd04300">
    <property type="entry name" value="GT35_Glycogen_Phosphorylase"/>
    <property type="match status" value="1"/>
</dbReference>
<comment type="function">
    <text evidence="10">Allosteric enzyme that catalyzes the rate-limiting step in glycogen catabolism, the phosphorolytic cleavage of glycogen to produce glucose-1-phosphate, and plays a central role in maintaining cellular and organismal glucose homeostasis.</text>
</comment>
<name>A0A286UUS5_9AGAM</name>
<evidence type="ECO:0000256" key="1">
    <source>
        <dbReference type="ARBA" id="ARBA00001275"/>
    </source>
</evidence>
<keyword evidence="6 10" id="KW-0808">Transferase</keyword>
<dbReference type="Proteomes" id="UP000217199">
    <property type="component" value="Unassembled WGS sequence"/>
</dbReference>
<evidence type="ECO:0000256" key="10">
    <source>
        <dbReference type="RuleBase" id="RU000587"/>
    </source>
</evidence>
<dbReference type="AlphaFoldDB" id="A0A286UUS5"/>
<evidence type="ECO:0000313" key="13">
    <source>
        <dbReference type="Proteomes" id="UP000217199"/>
    </source>
</evidence>
<organism evidence="12 13">
    <name type="scientific">Pyrrhoderma noxium</name>
    <dbReference type="NCBI Taxonomy" id="2282107"/>
    <lineage>
        <taxon>Eukaryota</taxon>
        <taxon>Fungi</taxon>
        <taxon>Dikarya</taxon>
        <taxon>Basidiomycota</taxon>
        <taxon>Agaricomycotina</taxon>
        <taxon>Agaricomycetes</taxon>
        <taxon>Hymenochaetales</taxon>
        <taxon>Hymenochaetaceae</taxon>
        <taxon>Pyrrhoderma</taxon>
    </lineage>
</organism>
<evidence type="ECO:0000256" key="11">
    <source>
        <dbReference type="SAM" id="MobiDB-lite"/>
    </source>
</evidence>
<keyword evidence="8 10" id="KW-0119">Carbohydrate metabolism</keyword>
<dbReference type="PROSITE" id="PS00102">
    <property type="entry name" value="PHOSPHORYLASE"/>
    <property type="match status" value="1"/>
</dbReference>
<comment type="caution">
    <text evidence="12">The sequence shown here is derived from an EMBL/GenBank/DDBJ whole genome shotgun (WGS) entry which is preliminary data.</text>
</comment>
<dbReference type="GO" id="GO:0030170">
    <property type="term" value="F:pyridoxal phosphate binding"/>
    <property type="evidence" value="ECO:0007669"/>
    <property type="project" value="InterPro"/>
</dbReference>
<comment type="catalytic activity">
    <reaction evidence="1 10">
        <text>[(1-&gt;4)-alpha-D-glucosyl](n) + phosphate = [(1-&gt;4)-alpha-D-glucosyl](n-1) + alpha-D-glucose 1-phosphate</text>
        <dbReference type="Rhea" id="RHEA:41732"/>
        <dbReference type="Rhea" id="RHEA-COMP:9584"/>
        <dbReference type="Rhea" id="RHEA-COMP:9586"/>
        <dbReference type="ChEBI" id="CHEBI:15444"/>
        <dbReference type="ChEBI" id="CHEBI:43474"/>
        <dbReference type="ChEBI" id="CHEBI:58601"/>
        <dbReference type="EC" id="2.4.1.1"/>
    </reaction>
</comment>
<dbReference type="EMBL" id="NBII01000001">
    <property type="protein sequence ID" value="PAV23356.1"/>
    <property type="molecule type" value="Genomic_DNA"/>
</dbReference>
<dbReference type="PIRSF" id="PIRSF000460">
    <property type="entry name" value="Pprylas_GlgP"/>
    <property type="match status" value="1"/>
</dbReference>
<comment type="similarity">
    <text evidence="3 10">Belongs to the glycogen phosphorylase family.</text>
</comment>
<dbReference type="Gene3D" id="3.40.50.2000">
    <property type="entry name" value="Glycogen Phosphorylase B"/>
    <property type="match status" value="2"/>
</dbReference>
<sequence length="867" mass="98204">MTSTIDTKQIGQPKQRQRRHVRTLTGFTPDKDESGKEIWPRGDESTWKAGIRGVDADVPSISKSIVNHVQTSLARQAYNLDNAGAYQAVSLSARDDLIVNWNDTQLHYSRTAPKRAYYLSLEFLMGRALDNALLNLGLKNEFSESADKLGFNLEDLIDTERDAGLGNGGLGRLAACYLDSSASSELPVWGYGLRYKYGIFQQLIAPDGSQLEAPDPWLQAANPWELPRADVTVEIRFYGHAERLDNRKAIWSGGQEVLAVAYDLPIPGYLTKTTNNLRLWESKPVRGFDLNSFNAGDYERSVQASNDAETITAVLYPNDNTSVGKELRLKQQYFWCAASLSDIMRRFKNLGKPIEQFSDYVAIQLNDTHPTLAVPELMRILVDEEDVPWDKAWSITTATFFFTNHTVLPEALERWPIPLMQHLLPRHLQIIYDINLDFLRQVERKFPGDVDRLARMSLIQEGTPQYVRMANLACIGSHKVNGVAELHSELVKTTILKDFVDFYGVSKFSNVTNGITPRRWLDQCNPLLSNLITETLKLKKEEWLKDLSKLQGLLHHVDDPEFQKRWAAVKQSNKERLARHVENTLGIRVNTRAMFDVQIKRLHEYKRQTLNLLGVVHRYLALKSMTPEERKKVNPRVVFFAGKAAPGYYIAKLTIRLIVNVARVINADPETKDYLEMFFLPDYSVSLAEILIPASDLSQHISTAGTEASGTSNMKFCLNGGLLLGTVDGANIEIAEEVGESNVFFFGHLTPAVEELRYQHTYHPVPVEEKSPALAIVLNEISAGRFGEGHVYEPLLNTIRQGDFYLITEDFESYVQALAMVDEAYQDRTGWIKKSIRTTAKMGKFSSDRAIMNYAEEYWNIEPCKIP</sequence>
<evidence type="ECO:0000256" key="7">
    <source>
        <dbReference type="ARBA" id="ARBA00022898"/>
    </source>
</evidence>
<dbReference type="InParanoid" id="A0A286UUS5"/>